<feature type="binding site" evidence="2">
    <location>
        <position position="185"/>
    </location>
    <ligand>
        <name>substrate</name>
    </ligand>
</feature>
<keyword evidence="2" id="KW-0460">Magnesium</keyword>
<keyword evidence="1 2" id="KW-0808">Transferase</keyword>
<feature type="binding site" evidence="2">
    <location>
        <position position="64"/>
    </location>
    <ligand>
        <name>substrate</name>
    </ligand>
</feature>
<organism evidence="3 4">
    <name type="scientific">Candidatus Iainarchaeum sp</name>
    <dbReference type="NCBI Taxonomy" id="3101447"/>
    <lineage>
        <taxon>Archaea</taxon>
        <taxon>Candidatus Iainarchaeota</taxon>
        <taxon>Candidatus Iainarchaeia</taxon>
        <taxon>Candidatus Iainarchaeales</taxon>
        <taxon>Candidatus Iainarchaeaceae</taxon>
        <taxon>Candidatus Iainarchaeum</taxon>
    </lineage>
</organism>
<keyword evidence="2" id="KW-0479">Metal-binding</keyword>
<comment type="caution">
    <text evidence="2">Lacks conserved residue(s) required for the propagation of feature annotation.</text>
</comment>
<dbReference type="Gene3D" id="3.40.1180.10">
    <property type="entry name" value="Decaprenyl diphosphate synthase-like"/>
    <property type="match status" value="1"/>
</dbReference>
<proteinExistence type="inferred from homology"/>
<evidence type="ECO:0000313" key="4">
    <source>
        <dbReference type="Proteomes" id="UP000278031"/>
    </source>
</evidence>
<feature type="binding site" evidence="2">
    <location>
        <position position="14"/>
    </location>
    <ligand>
        <name>Mg(2+)</name>
        <dbReference type="ChEBI" id="CHEBI:18420"/>
    </ligand>
</feature>
<feature type="active site" description="Proton acceptor" evidence="2">
    <location>
        <position position="63"/>
    </location>
</feature>
<reference evidence="3 4" key="1">
    <citation type="submission" date="2018-06" db="EMBL/GenBank/DDBJ databases">
        <title>Extensive metabolic versatility and redundancy in microbially diverse, dynamic hydrothermal sediments.</title>
        <authorList>
            <person name="Dombrowski N."/>
            <person name="Teske A."/>
            <person name="Baker B.J."/>
        </authorList>
    </citation>
    <scope>NUCLEOTIDE SEQUENCE [LARGE SCALE GENOMIC DNA]</scope>
    <source>
        <strain evidence="3">B51_G17</strain>
    </source>
</reference>
<dbReference type="HAMAP" id="MF_01139">
    <property type="entry name" value="ISPT"/>
    <property type="match status" value="1"/>
</dbReference>
<dbReference type="GO" id="GO:0045547">
    <property type="term" value="F:ditrans,polycis-polyprenyl diphosphate synthase [(2E,6E)-farnesyl diphosphate specific] activity"/>
    <property type="evidence" value="ECO:0007669"/>
    <property type="project" value="TreeGrafter"/>
</dbReference>
<dbReference type="SUPFAM" id="SSF64005">
    <property type="entry name" value="Undecaprenyl diphosphate synthase"/>
    <property type="match status" value="1"/>
</dbReference>
<sequence length="236" mass="27993">MFMQELKCIGIIPDGNRRYSQKYGIPLHKAYAIGTKKAWDVIEWLQDYEEIKHGIFYTLSLENFQRRSRLELKILFRIFERELEKIKKKNYFEKFGICLRFIGKVSLLTKYLSKKMEEVEKITENNGPKNLYLAVCYNGQQEIIDAAKRIAKMVKEGAVKVSEINQKLFRNMLYANIPFPDLIIRTGNTKRLSGFLTFQSAYAELEFIQKLWPEITREDLDKAISSFYKRQRRFGK</sequence>
<dbReference type="CDD" id="cd00475">
    <property type="entry name" value="Cis_IPPS"/>
    <property type="match status" value="1"/>
</dbReference>
<feature type="binding site" evidence="2">
    <location>
        <position position="67"/>
    </location>
    <ligand>
        <name>substrate</name>
    </ligand>
</feature>
<dbReference type="GO" id="GO:0016094">
    <property type="term" value="P:polyprenol biosynthetic process"/>
    <property type="evidence" value="ECO:0007669"/>
    <property type="project" value="TreeGrafter"/>
</dbReference>
<dbReference type="PANTHER" id="PTHR10291:SF43">
    <property type="entry name" value="DEHYDRODOLICHYL DIPHOSPHATE SYNTHASE COMPLEX SUBUNIT DHDDS"/>
    <property type="match status" value="1"/>
</dbReference>
<evidence type="ECO:0000256" key="2">
    <source>
        <dbReference type="HAMAP-Rule" id="MF_01139"/>
    </source>
</evidence>
<dbReference type="PANTHER" id="PTHR10291">
    <property type="entry name" value="DEHYDRODOLICHYL DIPHOSPHATE SYNTHASE FAMILY MEMBER"/>
    <property type="match status" value="1"/>
</dbReference>
<dbReference type="AlphaFoldDB" id="A0A497JIU1"/>
<comment type="caution">
    <text evidence="3">The sequence shown here is derived from an EMBL/GenBank/DDBJ whole genome shotgun (WGS) entry which is preliminary data.</text>
</comment>
<protein>
    <recommendedName>
        <fullName evidence="2">Tritrans,polycis-undecaprenyl-diphosphate synthase (geranylgeranyl-diphosphate specific)</fullName>
        <ecNumber evidence="2">2.5.1.89</ecNumber>
    </recommendedName>
    <alternativeName>
        <fullName evidence="2">Undecaprenyl diphosphate synthase</fullName>
        <shortName evidence="2">UDS</shortName>
    </alternativeName>
    <alternativeName>
        <fullName evidence="2">Undecaprenyl pyrophosphate synthase</fullName>
        <shortName evidence="2">UPP synthase</shortName>
    </alternativeName>
</protein>
<dbReference type="Pfam" id="PF01255">
    <property type="entry name" value="Prenyltransf"/>
    <property type="match status" value="1"/>
</dbReference>
<comment type="function">
    <text evidence="2">Catalyzes the sequential condensation of isopentenyl diphosphate (IPP) with geranylgeranyl diphosphate (GGPP) to yield (2Z,6Z,10Z,14Z,18Z,22Z,26Z,30E,34E,38E)-undecaprenyl diphosphate (tritrans,heptacis-UPP). It is probably the precursor of glycosyl carrier lipids.</text>
</comment>
<comment type="similarity">
    <text evidence="2">Belongs to the UPP synthase family.</text>
</comment>
<dbReference type="NCBIfam" id="TIGR00055">
    <property type="entry name" value="uppS"/>
    <property type="match status" value="1"/>
</dbReference>
<comment type="subunit">
    <text evidence="2">Homodimer.</text>
</comment>
<accession>A0A497JIU1</accession>
<dbReference type="InterPro" id="IPR001441">
    <property type="entry name" value="UPP_synth-like"/>
</dbReference>
<comment type="catalytic activity">
    <reaction evidence="2">
        <text>geranylgeranyl diphosphate + 7 isopentenyl diphosphate = tri-trans,hepta-cis-undecaprenyl diphosphate + 7 diphosphate</text>
        <dbReference type="Rhea" id="RHEA:27622"/>
        <dbReference type="ChEBI" id="CHEBI:33019"/>
        <dbReference type="ChEBI" id="CHEBI:57533"/>
        <dbReference type="ChEBI" id="CHEBI:60388"/>
        <dbReference type="ChEBI" id="CHEBI:128769"/>
        <dbReference type="EC" id="2.5.1.89"/>
    </reaction>
</comment>
<feature type="active site" evidence="2">
    <location>
        <position position="14"/>
    </location>
</feature>
<evidence type="ECO:0000313" key="3">
    <source>
        <dbReference type="EMBL" id="RLG69763.1"/>
    </source>
</evidence>
<dbReference type="EC" id="2.5.1.89" evidence="2"/>
<dbReference type="InterPro" id="IPR036424">
    <property type="entry name" value="UPP_synth-like_sf"/>
</dbReference>
<feature type="binding site" evidence="2">
    <location>
        <position position="204"/>
    </location>
    <ligand>
        <name>Mg(2+)</name>
        <dbReference type="ChEBI" id="CHEBI:18420"/>
    </ligand>
</feature>
<feature type="binding site" evidence="2">
    <location>
        <begin position="60"/>
        <end position="62"/>
    </location>
    <ligand>
        <name>substrate</name>
    </ligand>
</feature>
<dbReference type="EMBL" id="QMWP01000110">
    <property type="protein sequence ID" value="RLG69763.1"/>
    <property type="molecule type" value="Genomic_DNA"/>
</dbReference>
<comment type="cofactor">
    <cofactor evidence="2">
        <name>Mg(2+)</name>
        <dbReference type="ChEBI" id="CHEBI:18420"/>
    </cofactor>
    <text evidence="2">Binds 2 magnesium ions per subunit.</text>
</comment>
<dbReference type="GO" id="GO:0000287">
    <property type="term" value="F:magnesium ion binding"/>
    <property type="evidence" value="ECO:0007669"/>
    <property type="project" value="UniProtKB-UniRule"/>
</dbReference>
<dbReference type="Proteomes" id="UP000278031">
    <property type="component" value="Unassembled WGS sequence"/>
</dbReference>
<name>A0A497JIU1_9ARCH</name>
<evidence type="ECO:0000256" key="1">
    <source>
        <dbReference type="ARBA" id="ARBA00022679"/>
    </source>
</evidence>
<gene>
    <name evidence="2 3" type="primary">uppS</name>
    <name evidence="3" type="ORF">DRO04_02910</name>
</gene>
<feature type="binding site" evidence="2">
    <location>
        <begin position="191"/>
        <end position="193"/>
    </location>
    <ligand>
        <name>substrate</name>
    </ligand>
</feature>
<feature type="binding site" evidence="2">
    <location>
        <begin position="15"/>
        <end position="18"/>
    </location>
    <ligand>
        <name>substrate</name>
    </ligand>
</feature>